<protein>
    <submittedName>
        <fullName evidence="1">Uncharacterized protein</fullName>
    </submittedName>
</protein>
<proteinExistence type="predicted"/>
<dbReference type="AlphaFoldDB" id="A0A0K2UPA5"/>
<accession>A0A0K2UPA5</accession>
<evidence type="ECO:0000313" key="1">
    <source>
        <dbReference type="EMBL" id="CDW39556.1"/>
    </source>
</evidence>
<sequence>MWIISLISMGRQCGNKWQYLVNQKTNFFFFYYFICTSNL</sequence>
<reference evidence="1" key="1">
    <citation type="submission" date="2014-05" db="EMBL/GenBank/DDBJ databases">
        <authorList>
            <person name="Chronopoulou M."/>
        </authorList>
    </citation>
    <scope>NUCLEOTIDE SEQUENCE</scope>
    <source>
        <tissue evidence="1">Whole organism</tissue>
    </source>
</reference>
<dbReference type="EMBL" id="HACA01022195">
    <property type="protein sequence ID" value="CDW39556.1"/>
    <property type="molecule type" value="Transcribed_RNA"/>
</dbReference>
<organism evidence="1">
    <name type="scientific">Lepeophtheirus salmonis</name>
    <name type="common">Salmon louse</name>
    <name type="synonym">Caligus salmonis</name>
    <dbReference type="NCBI Taxonomy" id="72036"/>
    <lineage>
        <taxon>Eukaryota</taxon>
        <taxon>Metazoa</taxon>
        <taxon>Ecdysozoa</taxon>
        <taxon>Arthropoda</taxon>
        <taxon>Crustacea</taxon>
        <taxon>Multicrustacea</taxon>
        <taxon>Hexanauplia</taxon>
        <taxon>Copepoda</taxon>
        <taxon>Siphonostomatoida</taxon>
        <taxon>Caligidae</taxon>
        <taxon>Lepeophtheirus</taxon>
    </lineage>
</organism>
<name>A0A0K2UPA5_LEPSM</name>